<gene>
    <name evidence="4" type="ORF">DS031_04235</name>
</gene>
<reference evidence="4 5" key="1">
    <citation type="submission" date="2018-07" db="EMBL/GenBank/DDBJ databases">
        <title>Lottiidibacillus patelloidae gen. nov., sp. nov., isolated from the intestinal tract of a marine limpet and the reclassification of B. taeanensis BH030017T, B. algicola KMM 3737T and B. hwajinpoensis SW-72T as genus Lottiidibacillus.</title>
        <authorList>
            <person name="Liu R."/>
            <person name="Huang Z."/>
        </authorList>
    </citation>
    <scope>NUCLEOTIDE SEQUENCE [LARGE SCALE GENOMIC DNA]</scope>
    <source>
        <strain evidence="4 5">BH030017</strain>
    </source>
</reference>
<dbReference type="AlphaFoldDB" id="A0A366XWB6"/>
<dbReference type="Proteomes" id="UP000253314">
    <property type="component" value="Unassembled WGS sequence"/>
</dbReference>
<comment type="caution">
    <text evidence="4">The sequence shown here is derived from an EMBL/GenBank/DDBJ whole genome shotgun (WGS) entry which is preliminary data.</text>
</comment>
<dbReference type="RefSeq" id="WP_113804694.1">
    <property type="nucleotide sequence ID" value="NZ_QOCW01000003.1"/>
</dbReference>
<dbReference type="InterPro" id="IPR019545">
    <property type="entry name" value="DM13_domain"/>
</dbReference>
<feature type="region of interest" description="Disordered" evidence="1">
    <location>
        <begin position="37"/>
        <end position="57"/>
    </location>
</feature>
<dbReference type="OrthoDB" id="155521at2"/>
<dbReference type="EMBL" id="QOCW01000003">
    <property type="protein sequence ID" value="RBW70700.1"/>
    <property type="molecule type" value="Genomic_DNA"/>
</dbReference>
<evidence type="ECO:0000259" key="3">
    <source>
        <dbReference type="PROSITE" id="PS51549"/>
    </source>
</evidence>
<keyword evidence="2" id="KW-1133">Transmembrane helix</keyword>
<dbReference type="Pfam" id="PF10517">
    <property type="entry name" value="DM13"/>
    <property type="match status" value="1"/>
</dbReference>
<keyword evidence="2" id="KW-0472">Membrane</keyword>
<keyword evidence="5" id="KW-1185">Reference proteome</keyword>
<evidence type="ECO:0000256" key="1">
    <source>
        <dbReference type="SAM" id="MobiDB-lite"/>
    </source>
</evidence>
<accession>A0A366XWB6</accession>
<name>A0A366XWB6_9BACI</name>
<evidence type="ECO:0000256" key="2">
    <source>
        <dbReference type="SAM" id="Phobius"/>
    </source>
</evidence>
<evidence type="ECO:0000313" key="5">
    <source>
        <dbReference type="Proteomes" id="UP000253314"/>
    </source>
</evidence>
<dbReference type="PROSITE" id="PS51549">
    <property type="entry name" value="DM13"/>
    <property type="match status" value="1"/>
</dbReference>
<sequence>MVIKKLIITFAVLIIFVIGWWLVSPLFIDKKVNEALPSSSEESGEKEMLGEMMEDESTESKMSDEMNQEMNKQFTGQFEDADQKHSVSGKVITVMDGDDIYLRFEDFEATNGPDLHVFLAKPGQKTSEGIHLGELKGNIGDQNYILPVNADLIEYSKVIIWCKSFDVDFGYALLAVK</sequence>
<proteinExistence type="predicted"/>
<feature type="domain" description="DM13" evidence="3">
    <location>
        <begin position="76"/>
        <end position="175"/>
    </location>
</feature>
<feature type="transmembrane region" description="Helical" evidence="2">
    <location>
        <begin position="6"/>
        <end position="28"/>
    </location>
</feature>
<evidence type="ECO:0000313" key="4">
    <source>
        <dbReference type="EMBL" id="RBW70700.1"/>
    </source>
</evidence>
<organism evidence="4 5">
    <name type="scientific">Bacillus taeanensis</name>
    <dbReference type="NCBI Taxonomy" id="273032"/>
    <lineage>
        <taxon>Bacteria</taxon>
        <taxon>Bacillati</taxon>
        <taxon>Bacillota</taxon>
        <taxon>Bacilli</taxon>
        <taxon>Bacillales</taxon>
        <taxon>Bacillaceae</taxon>
        <taxon>Bacillus</taxon>
    </lineage>
</organism>
<keyword evidence="2" id="KW-0812">Transmembrane</keyword>
<protein>
    <submittedName>
        <fullName evidence="4">Electron transporter</fullName>
    </submittedName>
</protein>